<dbReference type="InterPro" id="IPR051916">
    <property type="entry name" value="GPI-anchor_lipid_remodeler"/>
</dbReference>
<sequence length="240" mass="26899">MRFASYNIHKCRGTDGRVRPDRIVQVLAEIAPDFVALQEVDHRFGKRMGLLDPDAVKREAGLILLAQSDAPDGHGWHGNALLTRRTPKTYRRLRMQLPGVEPRGAIIAELDFGEGPFRVIAAHFGLLRRSRVSQANALLATFSKLTPMPTVLLGDLNEWRRRRRSSLSVFEPVFGEPRPLASFPSRRPIFALDRILGWPHGLIKDLSVHNTLLARKASDHLPLVAEIDLDHPSVAIRNVA</sequence>
<accession>A0A4Q9GMQ0</accession>
<dbReference type="RefSeq" id="WP_131003707.1">
    <property type="nucleotide sequence ID" value="NZ_JBHSZR010000013.1"/>
</dbReference>
<evidence type="ECO:0000313" key="3">
    <source>
        <dbReference type="Proteomes" id="UP000291613"/>
    </source>
</evidence>
<dbReference type="GO" id="GO:0006506">
    <property type="term" value="P:GPI anchor biosynthetic process"/>
    <property type="evidence" value="ECO:0007669"/>
    <property type="project" value="TreeGrafter"/>
</dbReference>
<dbReference type="OrthoDB" id="9813425at2"/>
<dbReference type="SUPFAM" id="SSF56219">
    <property type="entry name" value="DNase I-like"/>
    <property type="match status" value="1"/>
</dbReference>
<dbReference type="Pfam" id="PF03372">
    <property type="entry name" value="Exo_endo_phos"/>
    <property type="match status" value="1"/>
</dbReference>
<proteinExistence type="predicted"/>
<dbReference type="EMBL" id="SIUB01000005">
    <property type="protein sequence ID" value="TBN52473.1"/>
    <property type="molecule type" value="Genomic_DNA"/>
</dbReference>
<dbReference type="GO" id="GO:0016020">
    <property type="term" value="C:membrane"/>
    <property type="evidence" value="ECO:0007669"/>
    <property type="project" value="GOC"/>
</dbReference>
<dbReference type="PANTHER" id="PTHR14859:SF1">
    <property type="entry name" value="PGAP2-INTERACTING PROTEIN"/>
    <property type="match status" value="1"/>
</dbReference>
<evidence type="ECO:0000259" key="1">
    <source>
        <dbReference type="Pfam" id="PF03372"/>
    </source>
</evidence>
<dbReference type="Gene3D" id="3.60.10.10">
    <property type="entry name" value="Endonuclease/exonuclease/phosphatase"/>
    <property type="match status" value="1"/>
</dbReference>
<organism evidence="2 3">
    <name type="scientific">Hansschlegelia quercus</name>
    <dbReference type="NCBI Taxonomy" id="2528245"/>
    <lineage>
        <taxon>Bacteria</taxon>
        <taxon>Pseudomonadati</taxon>
        <taxon>Pseudomonadota</taxon>
        <taxon>Alphaproteobacteria</taxon>
        <taxon>Hyphomicrobiales</taxon>
        <taxon>Methylopilaceae</taxon>
        <taxon>Hansschlegelia</taxon>
    </lineage>
</organism>
<comment type="caution">
    <text evidence="2">The sequence shown here is derived from an EMBL/GenBank/DDBJ whole genome shotgun (WGS) entry which is preliminary data.</text>
</comment>
<name>A0A4Q9GMQ0_9HYPH</name>
<dbReference type="GO" id="GO:0003824">
    <property type="term" value="F:catalytic activity"/>
    <property type="evidence" value="ECO:0007669"/>
    <property type="project" value="InterPro"/>
</dbReference>
<dbReference type="InterPro" id="IPR036691">
    <property type="entry name" value="Endo/exonu/phosph_ase_sf"/>
</dbReference>
<keyword evidence="3" id="KW-1185">Reference proteome</keyword>
<dbReference type="AlphaFoldDB" id="A0A4Q9GMQ0"/>
<dbReference type="PANTHER" id="PTHR14859">
    <property type="entry name" value="CALCOFLUOR WHITE HYPERSENSITIVE PROTEIN PRECURSOR"/>
    <property type="match status" value="1"/>
</dbReference>
<gene>
    <name evidence="2" type="ORF">EYR15_11600</name>
</gene>
<evidence type="ECO:0000313" key="2">
    <source>
        <dbReference type="EMBL" id="TBN52473.1"/>
    </source>
</evidence>
<protein>
    <submittedName>
        <fullName evidence="2">EEP domain-containing protein</fullName>
    </submittedName>
</protein>
<dbReference type="Proteomes" id="UP000291613">
    <property type="component" value="Unassembled WGS sequence"/>
</dbReference>
<feature type="domain" description="Endonuclease/exonuclease/phosphatase" evidence="1">
    <location>
        <begin position="4"/>
        <end position="220"/>
    </location>
</feature>
<reference evidence="2 3" key="1">
    <citation type="submission" date="2019-02" db="EMBL/GenBank/DDBJ databases">
        <title>Hansschlegelia quercus sp. nov., a novel methylotrophic bacterium from buds of oak (Quercus robur L.).</title>
        <authorList>
            <person name="Agafonova N.V."/>
            <person name="Kaparullina E.N."/>
            <person name="Grouzdev D.S."/>
            <person name="Doronina N.V."/>
        </authorList>
    </citation>
    <scope>NUCLEOTIDE SEQUENCE [LARGE SCALE GENOMIC DNA]</scope>
    <source>
        <strain evidence="2 3">Dub</strain>
    </source>
</reference>
<dbReference type="InterPro" id="IPR005135">
    <property type="entry name" value="Endo/exonuclease/phosphatase"/>
</dbReference>